<proteinExistence type="predicted"/>
<gene>
    <name evidence="2" type="ORF">HGRIS_000289</name>
</gene>
<feature type="signal peptide" evidence="1">
    <location>
        <begin position="1"/>
        <end position="17"/>
    </location>
</feature>
<accession>A0ABR3JSG7</accession>
<keyword evidence="3" id="KW-1185">Reference proteome</keyword>
<dbReference type="EMBL" id="JASNQZ010000004">
    <property type="protein sequence ID" value="KAL0958120.1"/>
    <property type="molecule type" value="Genomic_DNA"/>
</dbReference>
<dbReference type="Proteomes" id="UP001556367">
    <property type="component" value="Unassembled WGS sequence"/>
</dbReference>
<evidence type="ECO:0000256" key="1">
    <source>
        <dbReference type="SAM" id="SignalP"/>
    </source>
</evidence>
<keyword evidence="1" id="KW-0732">Signal</keyword>
<comment type="caution">
    <text evidence="2">The sequence shown here is derived from an EMBL/GenBank/DDBJ whole genome shotgun (WGS) entry which is preliminary data.</text>
</comment>
<sequence length="191" mass="20017">MLTAIAVALFGSAAVHAKPVYTRASESLLNGDLTATSASIDLLGQCVQELVPPTGAQAAAGRVLKVCQNTTFTVESATTFLTGLNDTLGHLQVTLQQIADAFPAFDAVEQEDDEDFDIDDIPEALGDAGESLDGVFENLKPGLPNADLKAQAKAIQTTNKDIKQALKAFDAADDLVGGNSTSTAVRRRRAE</sequence>
<name>A0ABR3JSG7_9AGAR</name>
<reference evidence="3" key="1">
    <citation type="submission" date="2024-06" db="EMBL/GenBank/DDBJ databases">
        <title>Multi-omics analyses provide insights into the biosynthesis of the anticancer antibiotic pleurotin in Hohenbuehelia grisea.</title>
        <authorList>
            <person name="Weaver J.A."/>
            <person name="Alberti F."/>
        </authorList>
    </citation>
    <scope>NUCLEOTIDE SEQUENCE [LARGE SCALE GENOMIC DNA]</scope>
    <source>
        <strain evidence="3">T-177</strain>
    </source>
</reference>
<organism evidence="2 3">
    <name type="scientific">Hohenbuehelia grisea</name>
    <dbReference type="NCBI Taxonomy" id="104357"/>
    <lineage>
        <taxon>Eukaryota</taxon>
        <taxon>Fungi</taxon>
        <taxon>Dikarya</taxon>
        <taxon>Basidiomycota</taxon>
        <taxon>Agaricomycotina</taxon>
        <taxon>Agaricomycetes</taxon>
        <taxon>Agaricomycetidae</taxon>
        <taxon>Agaricales</taxon>
        <taxon>Pleurotineae</taxon>
        <taxon>Pleurotaceae</taxon>
        <taxon>Hohenbuehelia</taxon>
    </lineage>
</organism>
<evidence type="ECO:0000313" key="2">
    <source>
        <dbReference type="EMBL" id="KAL0958120.1"/>
    </source>
</evidence>
<feature type="chain" id="PRO_5045831196" evidence="1">
    <location>
        <begin position="18"/>
        <end position="191"/>
    </location>
</feature>
<protein>
    <submittedName>
        <fullName evidence="2">Uncharacterized protein</fullName>
    </submittedName>
</protein>
<evidence type="ECO:0000313" key="3">
    <source>
        <dbReference type="Proteomes" id="UP001556367"/>
    </source>
</evidence>